<dbReference type="RefSeq" id="XP_026687648.1">
    <property type="nucleotide sequence ID" value="XM_026831847.1"/>
</dbReference>
<sequence>MRKTKEILKDKGNLGEEELVKDSSKCEENGLNLHKVSSEVGSILVRNGSNGLNPVGNDYKDASKTVESSTNVSKSDNSPKLVQDSSKSDESSSTVNKGSTLNNSSTVNNSSSLKNTANLNSNSSLNNSSNLNSNSTVNNSSTSPSAKSKSPGPEQSRLLSRNSPSVKARSGTAEVDSGVFGSTVIPIGESIHKVEKKKSLDSINNNNNNKI</sequence>
<organism evidence="2 3">
    <name type="scientific">Diaphorina citri</name>
    <name type="common">Asian citrus psyllid</name>
    <dbReference type="NCBI Taxonomy" id="121845"/>
    <lineage>
        <taxon>Eukaryota</taxon>
        <taxon>Metazoa</taxon>
        <taxon>Ecdysozoa</taxon>
        <taxon>Arthropoda</taxon>
        <taxon>Hexapoda</taxon>
        <taxon>Insecta</taxon>
        <taxon>Pterygota</taxon>
        <taxon>Neoptera</taxon>
        <taxon>Paraneoptera</taxon>
        <taxon>Hemiptera</taxon>
        <taxon>Sternorrhyncha</taxon>
        <taxon>Psylloidea</taxon>
        <taxon>Psyllidae</taxon>
        <taxon>Diaphorininae</taxon>
        <taxon>Diaphorina</taxon>
    </lineage>
</organism>
<keyword evidence="2" id="KW-1185">Reference proteome</keyword>
<dbReference type="Proteomes" id="UP000079169">
    <property type="component" value="Unplaced"/>
</dbReference>
<evidence type="ECO:0000256" key="1">
    <source>
        <dbReference type="SAM" id="MobiDB-lite"/>
    </source>
</evidence>
<feature type="compositionally biased region" description="Polar residues" evidence="1">
    <location>
        <begin position="65"/>
        <end position="80"/>
    </location>
</feature>
<feature type="compositionally biased region" description="Low complexity" evidence="1">
    <location>
        <begin position="99"/>
        <end position="151"/>
    </location>
</feature>
<dbReference type="PaxDb" id="121845-A0A3Q0JKF0"/>
<gene>
    <name evidence="3" type="primary">LOC108253887</name>
</gene>
<dbReference type="KEGG" id="dci:108253887"/>
<proteinExistence type="predicted"/>
<dbReference type="AlphaFoldDB" id="A0A3Q0JKF0"/>
<evidence type="ECO:0000313" key="2">
    <source>
        <dbReference type="Proteomes" id="UP000079169"/>
    </source>
</evidence>
<dbReference type="GeneID" id="108253887"/>
<name>A0A3Q0JKF0_DIACI</name>
<protein>
    <submittedName>
        <fullName evidence="3">Uncharacterized protein</fullName>
    </submittedName>
</protein>
<evidence type="ECO:0000313" key="3">
    <source>
        <dbReference type="RefSeq" id="XP_026687648.1"/>
    </source>
</evidence>
<feature type="region of interest" description="Disordered" evidence="1">
    <location>
        <begin position="46"/>
        <end position="176"/>
    </location>
</feature>
<accession>A0A3Q0JKF0</accession>
<reference evidence="3" key="1">
    <citation type="submission" date="2025-08" db="UniProtKB">
        <authorList>
            <consortium name="RefSeq"/>
        </authorList>
    </citation>
    <scope>IDENTIFICATION</scope>
</reference>